<evidence type="ECO:0008006" key="4">
    <source>
        <dbReference type="Google" id="ProtNLM"/>
    </source>
</evidence>
<dbReference type="GO" id="GO:0016491">
    <property type="term" value="F:oxidoreductase activity"/>
    <property type="evidence" value="ECO:0007669"/>
    <property type="project" value="UniProtKB-KW"/>
</dbReference>
<gene>
    <name evidence="3" type="ORF">LCGC14_0213620</name>
</gene>
<comment type="caution">
    <text evidence="3">The sequence shown here is derived from an EMBL/GenBank/DDBJ whole genome shotgun (WGS) entry which is preliminary data.</text>
</comment>
<proteinExistence type="inferred from homology"/>
<dbReference type="InterPro" id="IPR036291">
    <property type="entry name" value="NAD(P)-bd_dom_sf"/>
</dbReference>
<evidence type="ECO:0000313" key="3">
    <source>
        <dbReference type="EMBL" id="KKN91887.1"/>
    </source>
</evidence>
<keyword evidence="2" id="KW-0560">Oxidoreductase</keyword>
<dbReference type="EMBL" id="LAZR01000099">
    <property type="protein sequence ID" value="KKN91887.1"/>
    <property type="molecule type" value="Genomic_DNA"/>
</dbReference>
<comment type="similarity">
    <text evidence="1">Belongs to the short-chain dehydrogenases/reductases (SDR) family.</text>
</comment>
<dbReference type="PROSITE" id="PS00061">
    <property type="entry name" value="ADH_SHORT"/>
    <property type="match status" value="1"/>
</dbReference>
<dbReference type="SUPFAM" id="SSF51735">
    <property type="entry name" value="NAD(P)-binding Rossmann-fold domains"/>
    <property type="match status" value="1"/>
</dbReference>
<sequence>MLRDEPGAEEEIDVNIDLIGKYGLVVGGTSGIGRAVVIELLKSGCNVLATGISQQEIEACSADQALKEARFAVLDVADADAVSSCLGRLERLDVLVNAAGVGRGTSEFTEEGFVKTLEVNLVGTMRMCYATQALLAASQGCIVNLASVMSFFGSPTAPAYSASKGGVVQLTKSLALAWAAEGIRVNAVAPGWIDTPMTKAMQQDKERNGRVMARSPMGRWGRPEEIAAGIMFLCSPAASFVTGIVLPVDGGYMAAGI</sequence>
<evidence type="ECO:0000256" key="1">
    <source>
        <dbReference type="ARBA" id="ARBA00006484"/>
    </source>
</evidence>
<name>A0A0F9UWQ0_9ZZZZ</name>
<accession>A0A0F9UWQ0</accession>
<reference evidence="3" key="1">
    <citation type="journal article" date="2015" name="Nature">
        <title>Complex archaea that bridge the gap between prokaryotes and eukaryotes.</title>
        <authorList>
            <person name="Spang A."/>
            <person name="Saw J.H."/>
            <person name="Jorgensen S.L."/>
            <person name="Zaremba-Niedzwiedzka K."/>
            <person name="Martijn J."/>
            <person name="Lind A.E."/>
            <person name="van Eijk R."/>
            <person name="Schleper C."/>
            <person name="Guy L."/>
            <person name="Ettema T.J."/>
        </authorList>
    </citation>
    <scope>NUCLEOTIDE SEQUENCE</scope>
</reference>
<dbReference type="AlphaFoldDB" id="A0A0F9UWQ0"/>
<dbReference type="InterPro" id="IPR020904">
    <property type="entry name" value="Sc_DH/Rdtase_CS"/>
</dbReference>
<dbReference type="Gene3D" id="3.40.50.720">
    <property type="entry name" value="NAD(P)-binding Rossmann-like Domain"/>
    <property type="match status" value="1"/>
</dbReference>
<organism evidence="3">
    <name type="scientific">marine sediment metagenome</name>
    <dbReference type="NCBI Taxonomy" id="412755"/>
    <lineage>
        <taxon>unclassified sequences</taxon>
        <taxon>metagenomes</taxon>
        <taxon>ecological metagenomes</taxon>
    </lineage>
</organism>
<protein>
    <recommendedName>
        <fullName evidence="4">2-deoxy-D-gluconate 3-dehydrogenase</fullName>
    </recommendedName>
</protein>
<dbReference type="FunFam" id="3.40.50.720:FF:000084">
    <property type="entry name" value="Short-chain dehydrogenase reductase"/>
    <property type="match status" value="1"/>
</dbReference>
<dbReference type="InterPro" id="IPR002347">
    <property type="entry name" value="SDR_fam"/>
</dbReference>
<dbReference type="PRINTS" id="PR00080">
    <property type="entry name" value="SDRFAMILY"/>
</dbReference>
<evidence type="ECO:0000256" key="2">
    <source>
        <dbReference type="ARBA" id="ARBA00023002"/>
    </source>
</evidence>
<dbReference type="PRINTS" id="PR00081">
    <property type="entry name" value="GDHRDH"/>
</dbReference>
<dbReference type="PANTHER" id="PTHR24321:SF8">
    <property type="entry name" value="ESTRADIOL 17-BETA-DEHYDROGENASE 8-RELATED"/>
    <property type="match status" value="1"/>
</dbReference>
<dbReference type="Pfam" id="PF13561">
    <property type="entry name" value="adh_short_C2"/>
    <property type="match status" value="1"/>
</dbReference>
<dbReference type="PANTHER" id="PTHR24321">
    <property type="entry name" value="DEHYDROGENASES, SHORT CHAIN"/>
    <property type="match status" value="1"/>
</dbReference>
<dbReference type="CDD" id="cd05233">
    <property type="entry name" value="SDR_c"/>
    <property type="match status" value="1"/>
</dbReference>